<reference evidence="2" key="1">
    <citation type="submission" date="2016-08" db="EMBL/GenBank/DDBJ databases">
        <authorList>
            <person name="Seilhamer J.J."/>
        </authorList>
    </citation>
    <scope>NUCLEOTIDE SEQUENCE</scope>
    <source>
        <strain evidence="2">86-1</strain>
    </source>
</reference>
<evidence type="ECO:0000256" key="1">
    <source>
        <dbReference type="SAM" id="MobiDB-lite"/>
    </source>
</evidence>
<evidence type="ECO:0000313" key="2">
    <source>
        <dbReference type="EMBL" id="SCM71899.1"/>
    </source>
</evidence>
<organism evidence="2">
    <name type="scientific">uncultured Desulfovibrio sp</name>
    <dbReference type="NCBI Taxonomy" id="167968"/>
    <lineage>
        <taxon>Bacteria</taxon>
        <taxon>Pseudomonadati</taxon>
        <taxon>Thermodesulfobacteriota</taxon>
        <taxon>Desulfovibrionia</taxon>
        <taxon>Desulfovibrionales</taxon>
        <taxon>Desulfovibrionaceae</taxon>
        <taxon>Desulfovibrio</taxon>
        <taxon>environmental samples</taxon>
    </lineage>
</organism>
<dbReference type="EMBL" id="FMJC01000002">
    <property type="protein sequence ID" value="SCM71899.1"/>
    <property type="molecule type" value="Genomic_DNA"/>
</dbReference>
<feature type="compositionally biased region" description="Low complexity" evidence="1">
    <location>
        <begin position="33"/>
        <end position="47"/>
    </location>
</feature>
<gene>
    <name evidence="2" type="ORF">KL86DES1_20271</name>
</gene>
<protein>
    <submittedName>
        <fullName evidence="2">Uncharacterized protein</fullName>
    </submittedName>
</protein>
<proteinExistence type="predicted"/>
<accession>A0A212L3G4</accession>
<dbReference type="AlphaFoldDB" id="A0A212L3G4"/>
<sequence length="165" mass="15825">MLGGSKSSAEREGMDGGAGTSGGVPPLDERTEPAPAFPKAPAAAPDPVTDMEDDAADVEALEDAAVGAAVDGAPEGMAAPAGIATPLPMPMEGDGEGDAAVFCVLPPLPCTLPRVPFPSGTDDGAAAAVPLLCRAEAGAVSAGLTEAGFPAGALAACAASLFLLA</sequence>
<feature type="region of interest" description="Disordered" evidence="1">
    <location>
        <begin position="1"/>
        <end position="50"/>
    </location>
</feature>
<name>A0A212L3G4_9BACT</name>